<keyword evidence="5 8" id="KW-0648">Protein biosynthesis</keyword>
<feature type="domain" description="Methionyl/Valyl/Leucyl/Isoleucyl-tRNA synthetase anticodon-binding" evidence="10">
    <location>
        <begin position="672"/>
        <end position="823"/>
    </location>
</feature>
<dbReference type="SUPFAM" id="SSF47323">
    <property type="entry name" value="Anticodon-binding domain of a subclass of class I aminoacyl-tRNA synthetases"/>
    <property type="match status" value="1"/>
</dbReference>
<feature type="coiled-coil region" evidence="8">
    <location>
        <begin position="880"/>
        <end position="942"/>
    </location>
</feature>
<keyword evidence="13" id="KW-1185">Reference proteome</keyword>
<evidence type="ECO:0000256" key="5">
    <source>
        <dbReference type="ARBA" id="ARBA00022917"/>
    </source>
</evidence>
<comment type="catalytic activity">
    <reaction evidence="7 8">
        <text>tRNA(Val) + L-valine + ATP = L-valyl-tRNA(Val) + AMP + diphosphate</text>
        <dbReference type="Rhea" id="RHEA:10704"/>
        <dbReference type="Rhea" id="RHEA-COMP:9672"/>
        <dbReference type="Rhea" id="RHEA-COMP:9708"/>
        <dbReference type="ChEBI" id="CHEBI:30616"/>
        <dbReference type="ChEBI" id="CHEBI:33019"/>
        <dbReference type="ChEBI" id="CHEBI:57762"/>
        <dbReference type="ChEBI" id="CHEBI:78442"/>
        <dbReference type="ChEBI" id="CHEBI:78537"/>
        <dbReference type="ChEBI" id="CHEBI:456215"/>
        <dbReference type="EC" id="6.1.1.9"/>
    </reaction>
</comment>
<dbReference type="NCBIfam" id="TIGR00422">
    <property type="entry name" value="valS"/>
    <property type="match status" value="1"/>
</dbReference>
<comment type="domain">
    <text evidence="8">The C-terminal coiled-coil domain is crucial for aminoacylation activity.</text>
</comment>
<dbReference type="Gene3D" id="3.90.740.10">
    <property type="entry name" value="Valyl/Leucyl/Isoleucyl-tRNA synthetase, editing domain"/>
    <property type="match status" value="1"/>
</dbReference>
<organism evidence="12 13">
    <name type="scientific">Catenovulum sediminis</name>
    <dbReference type="NCBI Taxonomy" id="1740262"/>
    <lineage>
        <taxon>Bacteria</taxon>
        <taxon>Pseudomonadati</taxon>
        <taxon>Pseudomonadota</taxon>
        <taxon>Gammaproteobacteria</taxon>
        <taxon>Alteromonadales</taxon>
        <taxon>Alteromonadaceae</taxon>
        <taxon>Catenovulum</taxon>
    </lineage>
</organism>
<comment type="similarity">
    <text evidence="8">Belongs to the class-I aminoacyl-tRNA synthetase family. ValS type 1 subfamily.</text>
</comment>
<evidence type="ECO:0000313" key="13">
    <source>
        <dbReference type="Proteomes" id="UP001467690"/>
    </source>
</evidence>
<feature type="short sequence motif" description="'HIGH' region" evidence="8">
    <location>
        <begin position="40"/>
        <end position="50"/>
    </location>
</feature>
<dbReference type="SUPFAM" id="SSF46589">
    <property type="entry name" value="tRNA-binding arm"/>
    <property type="match status" value="1"/>
</dbReference>
<evidence type="ECO:0000256" key="6">
    <source>
        <dbReference type="ARBA" id="ARBA00023146"/>
    </source>
</evidence>
<dbReference type="EC" id="6.1.1.9" evidence="8"/>
<evidence type="ECO:0000256" key="3">
    <source>
        <dbReference type="ARBA" id="ARBA00022741"/>
    </source>
</evidence>
<feature type="binding site" evidence="8">
    <location>
        <position position="555"/>
    </location>
    <ligand>
        <name>ATP</name>
        <dbReference type="ChEBI" id="CHEBI:30616"/>
    </ligand>
</feature>
<dbReference type="Pfam" id="PF08264">
    <property type="entry name" value="Anticodon_1"/>
    <property type="match status" value="1"/>
</dbReference>
<dbReference type="SUPFAM" id="SSF52374">
    <property type="entry name" value="Nucleotidylyl transferase"/>
    <property type="match status" value="1"/>
</dbReference>
<dbReference type="Gene3D" id="1.10.730.10">
    <property type="entry name" value="Isoleucyl-tRNA Synthetase, Domain 1"/>
    <property type="match status" value="1"/>
</dbReference>
<sequence>METKFNPSSIEQALYQAWEEKGYFKPSGQGEAYCIMIPPPNVTGSLHMGHAFQQTIMDALTRYKRMDGYNALWQMGTDHAGIATQMVVERKLAAENGPSRHELGREKFIEKIWDWKAESGGTITKQMRRLGNSLDWERERFTMDEGLSNAVKEVFVRLYQDDLIYRGKRLVNWDPKLQTAISDLEVENKDKQGSIWHLRYPLADGQKTATGHDYLVVATTRPETMLGDSAVAVNPKDERYQDLIGKEIILPIVNRRVPIIADDYVDMEFGTGCVKITPAHDFNDYEVGKRHQLPLINVLSPTAEILVSGEVYFTDGTANTQEKAEIPENLQGLERFAARKAIIAQLETEALLEKIEPHNNKVPYGDRSGVVIEPLLTDQWYVRVAEMAKTATEAVENGDIQFVPKQYENMYFSWMRDIQDWCISRQLWWGHRIPAWYDESGKVYVGRNEEEVRKNHNLSADIELSQDDDVLDTWFSSALWTFSTLGWPENTDDLKTFHPTDVLVTGFDIIFFWVARMIMMTMHFIKDENGKPQVPFKTVYVTGLIRDEEGNKMSKSKGNVIDPLDMIDGISLDALVEKRTGNMMQPKLAEKIKKRTEKEFAQGIEAHGTDALRFTLTALASTGRDINWDMKRLEGYRNFCNKIWNASRYVLMNTEAQDCGQKGGETELSLADKWILGRLQETIQTTRQHIDNYRFDLVAQTLYEFSWNQFCDWYLELTKPVLNEGSEIQQRGTRQTLVTVLESLLRLMHPVMPFITEEIWQRIAPLAKANGETIMQQPYPVYQAQLVEESAIADVEWLKQFILGVRNIRGEMNISPNKPISVLLRNASSDDQRRLNNNKNFLQSLAKLESIEVLPAGEKGPASATAFVGDMEILIPMAGLIDKGAELARLQKAIDKAEKEVARVVGKLSNEKFVNNAPAHVLDKEKAKQAEAESALHKLKEQFNEISAI</sequence>
<dbReference type="PROSITE" id="PS00178">
    <property type="entry name" value="AA_TRNA_LIGASE_I"/>
    <property type="match status" value="1"/>
</dbReference>
<keyword evidence="6 8" id="KW-0030">Aminoacyl-tRNA synthetase</keyword>
<keyword evidence="3 8" id="KW-0547">Nucleotide-binding</keyword>
<dbReference type="CDD" id="cd07962">
    <property type="entry name" value="Anticodon_Ia_Val"/>
    <property type="match status" value="1"/>
</dbReference>
<feature type="short sequence motif" description="'KMSKS' region" evidence="8">
    <location>
        <begin position="552"/>
        <end position="556"/>
    </location>
</feature>
<evidence type="ECO:0000259" key="11">
    <source>
        <dbReference type="Pfam" id="PF10458"/>
    </source>
</evidence>
<dbReference type="InterPro" id="IPR002300">
    <property type="entry name" value="aa-tRNA-synth_Ia"/>
</dbReference>
<keyword evidence="2 8" id="KW-0436">Ligase</keyword>
<dbReference type="PANTHER" id="PTHR11946:SF93">
    <property type="entry name" value="VALINE--TRNA LIGASE, CHLOROPLASTIC_MITOCHONDRIAL 2"/>
    <property type="match status" value="1"/>
</dbReference>
<dbReference type="InterPro" id="IPR014729">
    <property type="entry name" value="Rossmann-like_a/b/a_fold"/>
</dbReference>
<dbReference type="InterPro" id="IPR033705">
    <property type="entry name" value="Anticodon_Ia_Val"/>
</dbReference>
<dbReference type="NCBIfam" id="NF004349">
    <property type="entry name" value="PRK05729.1"/>
    <property type="match status" value="1"/>
</dbReference>
<comment type="caution">
    <text evidence="12">The sequence shown here is derived from an EMBL/GenBank/DDBJ whole genome shotgun (WGS) entry which is preliminary data.</text>
</comment>
<evidence type="ECO:0000256" key="8">
    <source>
        <dbReference type="HAMAP-Rule" id="MF_02004"/>
    </source>
</evidence>
<evidence type="ECO:0000256" key="2">
    <source>
        <dbReference type="ARBA" id="ARBA00022598"/>
    </source>
</evidence>
<keyword evidence="8" id="KW-0175">Coiled coil</keyword>
<dbReference type="InterPro" id="IPR009008">
    <property type="entry name" value="Val/Leu/Ile-tRNA-synth_edit"/>
</dbReference>
<dbReference type="InterPro" id="IPR002303">
    <property type="entry name" value="Valyl-tRNA_ligase"/>
</dbReference>
<dbReference type="Pfam" id="PF10458">
    <property type="entry name" value="Val_tRNA-synt_C"/>
    <property type="match status" value="1"/>
</dbReference>
<evidence type="ECO:0000256" key="1">
    <source>
        <dbReference type="ARBA" id="ARBA00022490"/>
    </source>
</evidence>
<comment type="domain">
    <text evidence="8">ValRS has two distinct active sites: one for aminoacylation and one for editing. The misactivated threonine is translocated from the active site to the editing site.</text>
</comment>
<dbReference type="Pfam" id="PF00133">
    <property type="entry name" value="tRNA-synt_1"/>
    <property type="match status" value="1"/>
</dbReference>
<name>A0ABV1RGH2_9ALTE</name>
<dbReference type="InterPro" id="IPR001412">
    <property type="entry name" value="aa-tRNA-synth_I_CS"/>
</dbReference>
<dbReference type="PRINTS" id="PR00986">
    <property type="entry name" value="TRNASYNTHVAL"/>
</dbReference>
<dbReference type="GO" id="GO:0004832">
    <property type="term" value="F:valine-tRNA ligase activity"/>
    <property type="evidence" value="ECO:0007669"/>
    <property type="project" value="UniProtKB-EC"/>
</dbReference>
<protein>
    <recommendedName>
        <fullName evidence="8">Valine--tRNA ligase</fullName>
        <ecNumber evidence="8">6.1.1.9</ecNumber>
    </recommendedName>
    <alternativeName>
        <fullName evidence="8">Valyl-tRNA synthetase</fullName>
        <shortName evidence="8">ValRS</shortName>
    </alternativeName>
</protein>
<evidence type="ECO:0000256" key="4">
    <source>
        <dbReference type="ARBA" id="ARBA00022840"/>
    </source>
</evidence>
<dbReference type="HAMAP" id="MF_02004">
    <property type="entry name" value="Val_tRNA_synth_type1"/>
    <property type="match status" value="1"/>
</dbReference>
<dbReference type="InterPro" id="IPR019499">
    <property type="entry name" value="Val-tRNA_synth_tRNA-bd"/>
</dbReference>
<dbReference type="SUPFAM" id="SSF50677">
    <property type="entry name" value="ValRS/IleRS/LeuRS editing domain"/>
    <property type="match status" value="1"/>
</dbReference>
<keyword evidence="4 8" id="KW-0067">ATP-binding</keyword>
<dbReference type="PANTHER" id="PTHR11946">
    <property type="entry name" value="VALYL-TRNA SYNTHETASES"/>
    <property type="match status" value="1"/>
</dbReference>
<evidence type="ECO:0000256" key="7">
    <source>
        <dbReference type="ARBA" id="ARBA00047552"/>
    </source>
</evidence>
<dbReference type="Gene3D" id="1.10.287.380">
    <property type="entry name" value="Valyl-tRNA synthetase, C-terminal domain"/>
    <property type="match status" value="1"/>
</dbReference>
<keyword evidence="1 8" id="KW-0963">Cytoplasm</keyword>
<dbReference type="EMBL" id="JBELOE010000185">
    <property type="protein sequence ID" value="MER2492028.1"/>
    <property type="molecule type" value="Genomic_DNA"/>
</dbReference>
<evidence type="ECO:0000313" key="12">
    <source>
        <dbReference type="EMBL" id="MER2492028.1"/>
    </source>
</evidence>
<dbReference type="InterPro" id="IPR009080">
    <property type="entry name" value="tRNAsynth_Ia_anticodon-bd"/>
</dbReference>
<dbReference type="RefSeq" id="WP_350401549.1">
    <property type="nucleotide sequence ID" value="NZ_JBELOE010000185.1"/>
</dbReference>
<evidence type="ECO:0000259" key="10">
    <source>
        <dbReference type="Pfam" id="PF08264"/>
    </source>
</evidence>
<dbReference type="Gene3D" id="3.40.50.620">
    <property type="entry name" value="HUPs"/>
    <property type="match status" value="2"/>
</dbReference>
<feature type="domain" description="Valyl-tRNA synthetase tRNA-binding arm" evidence="11">
    <location>
        <begin position="885"/>
        <end position="946"/>
    </location>
</feature>
<dbReference type="InterPro" id="IPR013155">
    <property type="entry name" value="M/V/L/I-tRNA-synth_anticd-bd"/>
</dbReference>
<dbReference type="CDD" id="cd00817">
    <property type="entry name" value="ValRS_core"/>
    <property type="match status" value="1"/>
</dbReference>
<proteinExistence type="inferred from homology"/>
<comment type="subcellular location">
    <subcellularLocation>
        <location evidence="8">Cytoplasm</location>
    </subcellularLocation>
</comment>
<comment type="function">
    <text evidence="8">Catalyzes the attachment of valine to tRNA(Val). As ValRS can inadvertently accommodate and process structurally similar amino acids such as threonine, to avoid such errors, it has a 'posttransfer' editing activity that hydrolyzes mischarged Thr-tRNA(Val) in a tRNA-dependent manner.</text>
</comment>
<dbReference type="Proteomes" id="UP001467690">
    <property type="component" value="Unassembled WGS sequence"/>
</dbReference>
<reference evidence="12 13" key="1">
    <citation type="submission" date="2024-06" db="EMBL/GenBank/DDBJ databases">
        <authorList>
            <person name="Chen R.Y."/>
        </authorList>
    </citation>
    <scope>NUCLEOTIDE SEQUENCE [LARGE SCALE GENOMIC DNA]</scope>
    <source>
        <strain evidence="12 13">D2</strain>
    </source>
</reference>
<accession>A0ABV1RGH2</accession>
<feature type="domain" description="Aminoacyl-tRNA synthetase class Ia" evidence="9">
    <location>
        <begin position="14"/>
        <end position="629"/>
    </location>
</feature>
<comment type="subunit">
    <text evidence="8">Monomer.</text>
</comment>
<dbReference type="InterPro" id="IPR010978">
    <property type="entry name" value="tRNA-bd_arm"/>
</dbReference>
<dbReference type="InterPro" id="IPR037118">
    <property type="entry name" value="Val-tRNA_synth_C_sf"/>
</dbReference>
<evidence type="ECO:0000259" key="9">
    <source>
        <dbReference type="Pfam" id="PF00133"/>
    </source>
</evidence>
<gene>
    <name evidence="8" type="primary">valS</name>
    <name evidence="12" type="ORF">ABS311_09055</name>
</gene>